<evidence type="ECO:0000259" key="1">
    <source>
        <dbReference type="Pfam" id="PF04448"/>
    </source>
</evidence>
<dbReference type="AlphaFoldDB" id="A0A0F9MHE2"/>
<dbReference type="Pfam" id="PF04448">
    <property type="entry name" value="DUF551"/>
    <property type="match status" value="1"/>
</dbReference>
<proteinExistence type="predicted"/>
<gene>
    <name evidence="2" type="ORF">LCGC14_1155130</name>
</gene>
<dbReference type="EMBL" id="LAZR01005588">
    <property type="protein sequence ID" value="KKM98701.1"/>
    <property type="molecule type" value="Genomic_DNA"/>
</dbReference>
<organism evidence="2">
    <name type="scientific">marine sediment metagenome</name>
    <dbReference type="NCBI Taxonomy" id="412755"/>
    <lineage>
        <taxon>unclassified sequences</taxon>
        <taxon>metagenomes</taxon>
        <taxon>ecological metagenomes</taxon>
    </lineage>
</organism>
<evidence type="ECO:0000313" key="2">
    <source>
        <dbReference type="EMBL" id="KKM98701.1"/>
    </source>
</evidence>
<accession>A0A0F9MHE2</accession>
<protein>
    <recommendedName>
        <fullName evidence="1">DUF551 domain-containing protein</fullName>
    </recommendedName>
</protein>
<comment type="caution">
    <text evidence="2">The sequence shown here is derived from an EMBL/GenBank/DDBJ whole genome shotgun (WGS) entry which is preliminary data.</text>
</comment>
<feature type="domain" description="DUF551" evidence="1">
    <location>
        <begin position="60"/>
        <end position="100"/>
    </location>
</feature>
<dbReference type="InterPro" id="IPR007539">
    <property type="entry name" value="DUF551"/>
</dbReference>
<sequence>MWQPIETAKIDGTVMLLTNGILLGAGCRDYRIEPDWTFRGYVEGQITDAFTEKVPNPRAGERVEWWSTFGCSAFTQDTDVEDYDGSLHFEPTHWMPLEPPVSN</sequence>
<reference evidence="2" key="1">
    <citation type="journal article" date="2015" name="Nature">
        <title>Complex archaea that bridge the gap between prokaryotes and eukaryotes.</title>
        <authorList>
            <person name="Spang A."/>
            <person name="Saw J.H."/>
            <person name="Jorgensen S.L."/>
            <person name="Zaremba-Niedzwiedzka K."/>
            <person name="Martijn J."/>
            <person name="Lind A.E."/>
            <person name="van Eijk R."/>
            <person name="Schleper C."/>
            <person name="Guy L."/>
            <person name="Ettema T.J."/>
        </authorList>
    </citation>
    <scope>NUCLEOTIDE SEQUENCE</scope>
</reference>
<name>A0A0F9MHE2_9ZZZZ</name>